<evidence type="ECO:0000259" key="1">
    <source>
        <dbReference type="Pfam" id="PF18899"/>
    </source>
</evidence>
<dbReference type="Pfam" id="PF14117">
    <property type="entry name" value="DUF4287"/>
    <property type="match status" value="1"/>
</dbReference>
<name>A0A956LXS2_UNCEI</name>
<sequence length="216" mass="24587">MTTRKSTAKKTSIYSVHPGVLMTRDWIASLSEKTDHSLDDWMRLIAKNGPAGERERLQWLKSEHSLGTNTAKWLAEYSVGKGEELADPEAYLRAAEQFVDAMYAGRPGLRPLHDQIVALLRERRPTIRICPGKTIVPFYRNHVVAQIKPSTKTRIDFGLALDRLYEQKSFRPPARLIDTGGFQKKDRITHRIAVSEAGDIDDLLVAWFDKAWEADE</sequence>
<evidence type="ECO:0000313" key="2">
    <source>
        <dbReference type="EMBL" id="MCA9727740.1"/>
    </source>
</evidence>
<dbReference type="InterPro" id="IPR043714">
    <property type="entry name" value="DUF5655"/>
</dbReference>
<protein>
    <submittedName>
        <fullName evidence="2">DUF4287 domain-containing protein</fullName>
    </submittedName>
</protein>
<reference evidence="2" key="2">
    <citation type="journal article" date="2021" name="Microbiome">
        <title>Successional dynamics and alternative stable states in a saline activated sludge microbial community over 9 years.</title>
        <authorList>
            <person name="Wang Y."/>
            <person name="Ye J."/>
            <person name="Ju F."/>
            <person name="Liu L."/>
            <person name="Boyd J.A."/>
            <person name="Deng Y."/>
            <person name="Parks D.H."/>
            <person name="Jiang X."/>
            <person name="Yin X."/>
            <person name="Woodcroft B.J."/>
            <person name="Tyson G.W."/>
            <person name="Hugenholtz P."/>
            <person name="Polz M.F."/>
            <person name="Zhang T."/>
        </authorList>
    </citation>
    <scope>NUCLEOTIDE SEQUENCE</scope>
    <source>
        <strain evidence="2">HKST-UBA01</strain>
    </source>
</reference>
<gene>
    <name evidence="2" type="ORF">KC729_08650</name>
</gene>
<dbReference type="AlphaFoldDB" id="A0A956LXS2"/>
<evidence type="ECO:0000313" key="3">
    <source>
        <dbReference type="Proteomes" id="UP000697710"/>
    </source>
</evidence>
<feature type="domain" description="DUF5655" evidence="1">
    <location>
        <begin position="99"/>
        <end position="213"/>
    </location>
</feature>
<dbReference type="EMBL" id="JAGQHR010000225">
    <property type="protein sequence ID" value="MCA9727740.1"/>
    <property type="molecule type" value="Genomic_DNA"/>
</dbReference>
<reference evidence="2" key="1">
    <citation type="submission" date="2020-04" db="EMBL/GenBank/DDBJ databases">
        <authorList>
            <person name="Zhang T."/>
        </authorList>
    </citation>
    <scope>NUCLEOTIDE SEQUENCE</scope>
    <source>
        <strain evidence="2">HKST-UBA01</strain>
    </source>
</reference>
<accession>A0A956LXS2</accession>
<dbReference type="InterPro" id="IPR025629">
    <property type="entry name" value="DUF4287"/>
</dbReference>
<dbReference type="Pfam" id="PF18899">
    <property type="entry name" value="DUF5655"/>
    <property type="match status" value="1"/>
</dbReference>
<dbReference type="Proteomes" id="UP000697710">
    <property type="component" value="Unassembled WGS sequence"/>
</dbReference>
<proteinExistence type="predicted"/>
<organism evidence="2 3">
    <name type="scientific">Eiseniibacteriota bacterium</name>
    <dbReference type="NCBI Taxonomy" id="2212470"/>
    <lineage>
        <taxon>Bacteria</taxon>
        <taxon>Candidatus Eiseniibacteriota</taxon>
    </lineage>
</organism>
<comment type="caution">
    <text evidence="2">The sequence shown here is derived from an EMBL/GenBank/DDBJ whole genome shotgun (WGS) entry which is preliminary data.</text>
</comment>